<dbReference type="AlphaFoldDB" id="A0A4T1ZPX2"/>
<dbReference type="EMBL" id="RFLV01000009">
    <property type="protein sequence ID" value="TIH06235.1"/>
    <property type="molecule type" value="Genomic_DNA"/>
</dbReference>
<evidence type="ECO:0000313" key="1">
    <source>
        <dbReference type="EMBL" id="TIH06235.1"/>
    </source>
</evidence>
<dbReference type="Proteomes" id="UP000307541">
    <property type="component" value="Unassembled WGS sequence"/>
</dbReference>
<keyword evidence="2" id="KW-1185">Reference proteome</keyword>
<reference evidence="1 2" key="1">
    <citation type="submission" date="2018-10" db="EMBL/GenBank/DDBJ databases">
        <title>Pseudomonas leptonychotis sp. nov., isolated from Weddell seals in Antarctica.</title>
        <authorList>
            <person name="Novakova D."/>
            <person name="Svec P."/>
            <person name="Kralova S."/>
            <person name="Kristofova L."/>
            <person name="Zeman M."/>
            <person name="Pantucek R."/>
            <person name="Maslanova I."/>
            <person name="Sedlacek I."/>
        </authorList>
    </citation>
    <scope>NUCLEOTIDE SEQUENCE [LARGE SCALE GENOMIC DNA]</scope>
    <source>
        <strain evidence="1 2">CCM 8849</strain>
    </source>
</reference>
<accession>A0A4T1ZPX2</accession>
<proteinExistence type="predicted"/>
<protein>
    <submittedName>
        <fullName evidence="1">Uncharacterized protein</fullName>
    </submittedName>
</protein>
<organism evidence="1 2">
    <name type="scientific">Pseudomonas leptonychotis</name>
    <dbReference type="NCBI Taxonomy" id="2448482"/>
    <lineage>
        <taxon>Bacteria</taxon>
        <taxon>Pseudomonadati</taxon>
        <taxon>Pseudomonadota</taxon>
        <taxon>Gammaproteobacteria</taxon>
        <taxon>Pseudomonadales</taxon>
        <taxon>Pseudomonadaceae</taxon>
        <taxon>Pseudomonas</taxon>
    </lineage>
</organism>
<gene>
    <name evidence="1" type="ORF">D8779_20390</name>
</gene>
<sequence length="86" mass="9836">MGSSRLRVTANISQQKLLIIEPWAHEIELELATDYDLIADAAEQPWFEVESLEDCLIIYVNGNGSTYKLLHKDKIISESNNRTPYI</sequence>
<name>A0A4T1ZPX2_9PSED</name>
<evidence type="ECO:0000313" key="2">
    <source>
        <dbReference type="Proteomes" id="UP000307541"/>
    </source>
</evidence>
<comment type="caution">
    <text evidence="1">The sequence shown here is derived from an EMBL/GenBank/DDBJ whole genome shotgun (WGS) entry which is preliminary data.</text>
</comment>